<keyword evidence="3" id="KW-1185">Reference proteome</keyword>
<feature type="transmembrane region" description="Helical" evidence="1">
    <location>
        <begin position="44"/>
        <end position="62"/>
    </location>
</feature>
<gene>
    <name evidence="2" type="ORF">EV190_104259</name>
</gene>
<proteinExistence type="predicted"/>
<name>A0A4V3D8W8_9ACTN</name>
<keyword evidence="1" id="KW-1133">Transmembrane helix</keyword>
<evidence type="ECO:0000256" key="1">
    <source>
        <dbReference type="SAM" id="Phobius"/>
    </source>
</evidence>
<evidence type="ECO:0000313" key="2">
    <source>
        <dbReference type="EMBL" id="TDQ53469.1"/>
    </source>
</evidence>
<keyword evidence="1" id="KW-0472">Membrane</keyword>
<dbReference type="EMBL" id="SNYN01000004">
    <property type="protein sequence ID" value="TDQ53469.1"/>
    <property type="molecule type" value="Genomic_DNA"/>
</dbReference>
<dbReference type="OrthoDB" id="5189994at2"/>
<dbReference type="AlphaFoldDB" id="A0A4V3D8W8"/>
<comment type="caution">
    <text evidence="2">The sequence shown here is derived from an EMBL/GenBank/DDBJ whole genome shotgun (WGS) entry which is preliminary data.</text>
</comment>
<protein>
    <submittedName>
        <fullName evidence="2">Uncharacterized protein</fullName>
    </submittedName>
</protein>
<accession>A0A4V3D8W8</accession>
<keyword evidence="1" id="KW-0812">Transmembrane</keyword>
<evidence type="ECO:0000313" key="3">
    <source>
        <dbReference type="Proteomes" id="UP000295281"/>
    </source>
</evidence>
<dbReference type="RefSeq" id="WP_133740973.1">
    <property type="nucleotide sequence ID" value="NZ_SNYN01000004.1"/>
</dbReference>
<sequence length="273" mass="29763">MGSLWNQVKFISKLVSALLTFVAGVALAGHQAGLWTFSSGWRFNAAAVGVTLVFLASVASAVRQWRAEAAERTLRYVRQGTGHALNALLFRVQDETGIDMRDLGATAYVVTRTGVWPRRRERLEPVARVRFRSVNACCVDWRPGVGVVGRCVALARLLVVDVGDLDRQLEGVTATEWEELKQMEKEDGQEHELTQGMSHDEWRQARGKFSVVLATPLVRRSRTGTTVEGCVSVDVMAPDPFPDTYDLLCGEAVRHAAAAAAREIGSVLAAASG</sequence>
<reference evidence="2 3" key="1">
    <citation type="submission" date="2019-03" db="EMBL/GenBank/DDBJ databases">
        <title>Genomic Encyclopedia of Type Strains, Phase IV (KMG-IV): sequencing the most valuable type-strain genomes for metagenomic binning, comparative biology and taxonomic classification.</title>
        <authorList>
            <person name="Goeker M."/>
        </authorList>
    </citation>
    <scope>NUCLEOTIDE SEQUENCE [LARGE SCALE GENOMIC DNA]</scope>
    <source>
        <strain evidence="2 3">DSM 46770</strain>
    </source>
</reference>
<organism evidence="2 3">
    <name type="scientific">Actinorugispora endophytica</name>
    <dbReference type="NCBI Taxonomy" id="1605990"/>
    <lineage>
        <taxon>Bacteria</taxon>
        <taxon>Bacillati</taxon>
        <taxon>Actinomycetota</taxon>
        <taxon>Actinomycetes</taxon>
        <taxon>Streptosporangiales</taxon>
        <taxon>Nocardiopsidaceae</taxon>
        <taxon>Actinorugispora</taxon>
    </lineage>
</organism>
<dbReference type="Proteomes" id="UP000295281">
    <property type="component" value="Unassembled WGS sequence"/>
</dbReference>